<keyword evidence="6 9" id="KW-0472">Membrane</keyword>
<evidence type="ECO:0000313" key="12">
    <source>
        <dbReference type="EMBL" id="AJA44421.1"/>
    </source>
</evidence>
<reference evidence="12 13" key="1">
    <citation type="journal article" date="2014" name="Appl. Environ. Microbiol.">
        <title>Gut symbionts from distinct hosts exhibit genotoxic activity via divergent colibactin biosynthetic pathways.</title>
        <authorList>
            <person name="Engel P."/>
            <person name="Vizcaino M.I."/>
            <person name="Crawford J.M."/>
        </authorList>
    </citation>
    <scope>NUCLEOTIDE SEQUENCE [LARGE SCALE GENOMIC DNA]</scope>
    <source>
        <strain evidence="12 13">PEB0191</strain>
    </source>
</reference>
<organism evidence="12 13">
    <name type="scientific">Frischella perrara</name>
    <dbReference type="NCBI Taxonomy" id="1267021"/>
    <lineage>
        <taxon>Bacteria</taxon>
        <taxon>Pseudomonadati</taxon>
        <taxon>Pseudomonadota</taxon>
        <taxon>Gammaproteobacteria</taxon>
        <taxon>Orbales</taxon>
        <taxon>Orbaceae</taxon>
        <taxon>Frischella</taxon>
    </lineage>
</organism>
<feature type="domain" description="Beta-lactamase-related" evidence="11">
    <location>
        <begin position="40"/>
        <end position="350"/>
    </location>
</feature>
<dbReference type="GO" id="GO:0016020">
    <property type="term" value="C:membrane"/>
    <property type="evidence" value="ECO:0007669"/>
    <property type="project" value="UniProtKB-SubCell"/>
</dbReference>
<dbReference type="InterPro" id="IPR001466">
    <property type="entry name" value="Beta-lactam-related"/>
</dbReference>
<accession>A0A0A7S5A4</accession>
<feature type="chain" id="PRO_5002032814" description="Beta-lactamase" evidence="10">
    <location>
        <begin position="27"/>
        <end position="493"/>
    </location>
</feature>
<keyword evidence="10" id="KW-0732">Signal</keyword>
<evidence type="ECO:0000256" key="5">
    <source>
        <dbReference type="ARBA" id="ARBA00022801"/>
    </source>
</evidence>
<evidence type="ECO:0000256" key="3">
    <source>
        <dbReference type="ARBA" id="ARBA00007840"/>
    </source>
</evidence>
<keyword evidence="9" id="KW-1133">Transmembrane helix</keyword>
<keyword evidence="9" id="KW-0812">Transmembrane</keyword>
<sequence>MKRINLSSFYLLLVFWLYLFSSSSPAYSVPAQRLDDAQLAELIQTRMVEAKAPALAVSIVVDGKVKRFNYGSPDLQQPGENTVNTAYEIGSMSKAFTGLAIQILNEQGKLSLKDDIHQYLPNLNLLYQGKPAKLDIEDFLYHTSGLPFSTLAFLEIPSSKTVEQQLQNLNLQFKPKSHYFYASANYDVLGAVIEKVTGQSYHDAIATFITQPFGMSATVAVSGEETIANKATGYKIRFGYPVPIEAPIASNHVPSAYIHSTLADMEKWLDRLLDPTKLDPTLRRAIERSWQGNTRVPVNNNNSILYASGWLIEQRQGTYINHGGQNPNYSSCIALRPDQQIGIVALANISSNIILELCSDIDSYLHNQPYSDEVRDLFLFMDFIFSVLTAITMIIVVLVGLFIVLRIRNYRQQNNKLSLNWLDWGIVLLVPLIIAGIIYVSPGLGLGINWHFIALWLPSTLLIFITAIIFLVTLLTLNYRIKKKISHNKKGSK</sequence>
<dbReference type="Gene3D" id="3.40.710.10">
    <property type="entry name" value="DD-peptidase/beta-lactamase superfamily"/>
    <property type="match status" value="1"/>
</dbReference>
<dbReference type="EC" id="3.5.2.6" evidence="4 8"/>
<dbReference type="HOGENOM" id="CLU_020027_4_2_6"/>
<feature type="transmembrane region" description="Helical" evidence="9">
    <location>
        <begin position="377"/>
        <end position="405"/>
    </location>
</feature>
<evidence type="ECO:0000256" key="6">
    <source>
        <dbReference type="ARBA" id="ARBA00023136"/>
    </source>
</evidence>
<gene>
    <name evidence="12" type="ORF">FPB0191_00590</name>
</gene>
<feature type="transmembrane region" description="Helical" evidence="9">
    <location>
        <begin position="417"/>
        <end position="441"/>
    </location>
</feature>
<comment type="similarity">
    <text evidence="3 8">Belongs to the class-C beta-lactamase family.</text>
</comment>
<protein>
    <recommendedName>
        <fullName evidence="4 8">Beta-lactamase</fullName>
        <ecNumber evidence="4 8">3.5.2.6</ecNumber>
    </recommendedName>
</protein>
<dbReference type="PANTHER" id="PTHR46825:SF11">
    <property type="entry name" value="PENICILLIN-BINDING PROTEIN 4"/>
    <property type="match status" value="1"/>
</dbReference>
<dbReference type="GO" id="GO:0030288">
    <property type="term" value="C:outer membrane-bounded periplasmic space"/>
    <property type="evidence" value="ECO:0007669"/>
    <property type="project" value="InterPro"/>
</dbReference>
<feature type="transmembrane region" description="Helical" evidence="9">
    <location>
        <begin position="453"/>
        <end position="477"/>
    </location>
</feature>
<evidence type="ECO:0000256" key="9">
    <source>
        <dbReference type="SAM" id="Phobius"/>
    </source>
</evidence>
<dbReference type="KEGG" id="fpp:FPB0191_00590"/>
<keyword evidence="13" id="KW-1185">Reference proteome</keyword>
<dbReference type="PANTHER" id="PTHR46825">
    <property type="entry name" value="D-ALANYL-D-ALANINE-CARBOXYPEPTIDASE/ENDOPEPTIDASE AMPH"/>
    <property type="match status" value="1"/>
</dbReference>
<comment type="subcellular location">
    <subcellularLocation>
        <location evidence="2">Membrane</location>
    </subcellularLocation>
</comment>
<evidence type="ECO:0000256" key="4">
    <source>
        <dbReference type="ARBA" id="ARBA00012865"/>
    </source>
</evidence>
<proteinExistence type="inferred from homology"/>
<keyword evidence="7 8" id="KW-0046">Antibiotic resistance</keyword>
<evidence type="ECO:0000256" key="1">
    <source>
        <dbReference type="ARBA" id="ARBA00001526"/>
    </source>
</evidence>
<dbReference type="PROSITE" id="PS00336">
    <property type="entry name" value="BETA_LACTAMASE_C"/>
    <property type="match status" value="1"/>
</dbReference>
<evidence type="ECO:0000256" key="8">
    <source>
        <dbReference type="RuleBase" id="RU361140"/>
    </source>
</evidence>
<dbReference type="InterPro" id="IPR050491">
    <property type="entry name" value="AmpC-like"/>
</dbReference>
<dbReference type="EMBL" id="CP009056">
    <property type="protein sequence ID" value="AJA44421.1"/>
    <property type="molecule type" value="Genomic_DNA"/>
</dbReference>
<evidence type="ECO:0000259" key="11">
    <source>
        <dbReference type="Pfam" id="PF00144"/>
    </source>
</evidence>
<evidence type="ECO:0000256" key="10">
    <source>
        <dbReference type="SAM" id="SignalP"/>
    </source>
</evidence>
<dbReference type="GO" id="GO:0017001">
    <property type="term" value="P:antibiotic catabolic process"/>
    <property type="evidence" value="ECO:0007669"/>
    <property type="project" value="InterPro"/>
</dbReference>
<dbReference type="GO" id="GO:0008800">
    <property type="term" value="F:beta-lactamase activity"/>
    <property type="evidence" value="ECO:0007669"/>
    <property type="project" value="UniProtKB-UniRule"/>
</dbReference>
<dbReference type="SUPFAM" id="SSF56601">
    <property type="entry name" value="beta-lactamase/transpeptidase-like"/>
    <property type="match status" value="1"/>
</dbReference>
<evidence type="ECO:0000256" key="2">
    <source>
        <dbReference type="ARBA" id="ARBA00004370"/>
    </source>
</evidence>
<dbReference type="InterPro" id="IPR001586">
    <property type="entry name" value="Beta-lactam_class-C_AS"/>
</dbReference>
<dbReference type="InterPro" id="IPR012338">
    <property type="entry name" value="Beta-lactam/transpept-like"/>
</dbReference>
<dbReference type="RefSeq" id="WP_039103905.1">
    <property type="nucleotide sequence ID" value="NZ_CP009056.1"/>
</dbReference>
<dbReference type="Pfam" id="PF00144">
    <property type="entry name" value="Beta-lactamase"/>
    <property type="match status" value="1"/>
</dbReference>
<name>A0A0A7S5A4_FRIPE</name>
<dbReference type="AlphaFoldDB" id="A0A0A7S5A4"/>
<dbReference type="GO" id="GO:0046677">
    <property type="term" value="P:response to antibiotic"/>
    <property type="evidence" value="ECO:0007669"/>
    <property type="project" value="UniProtKB-UniRule"/>
</dbReference>
<feature type="signal peptide" evidence="10">
    <location>
        <begin position="1"/>
        <end position="26"/>
    </location>
</feature>
<keyword evidence="5 8" id="KW-0378">Hydrolase</keyword>
<dbReference type="OrthoDB" id="9799367at2"/>
<dbReference type="STRING" id="1267021.FPB0191_00590"/>
<evidence type="ECO:0000256" key="7">
    <source>
        <dbReference type="ARBA" id="ARBA00023251"/>
    </source>
</evidence>
<comment type="catalytic activity">
    <reaction evidence="1 8">
        <text>a beta-lactam + H2O = a substituted beta-amino acid</text>
        <dbReference type="Rhea" id="RHEA:20401"/>
        <dbReference type="ChEBI" id="CHEBI:15377"/>
        <dbReference type="ChEBI" id="CHEBI:35627"/>
        <dbReference type="ChEBI" id="CHEBI:140347"/>
        <dbReference type="EC" id="3.5.2.6"/>
    </reaction>
</comment>
<dbReference type="Proteomes" id="UP000030901">
    <property type="component" value="Chromosome"/>
</dbReference>
<evidence type="ECO:0000313" key="13">
    <source>
        <dbReference type="Proteomes" id="UP000030901"/>
    </source>
</evidence>